<keyword evidence="2" id="KW-1185">Reference proteome</keyword>
<dbReference type="RefSeq" id="WP_283754581.1">
    <property type="nucleotide sequence ID" value="NZ_JAQOSP010000101.1"/>
</dbReference>
<accession>A0ABT7AWM1</accession>
<sequence>MSIAAEYLSENTRMTTEQIQAALLPALAGGTNFSDWRDWDRDSFRAYPNNYSDTGVRIYYDAVDPRPGGFGIIDVTVNAHRLIKVPPIRVNFA</sequence>
<gene>
    <name evidence="1" type="ORF">PMG71_15430</name>
</gene>
<protein>
    <submittedName>
        <fullName evidence="1">Uncharacterized protein</fullName>
    </submittedName>
</protein>
<dbReference type="EMBL" id="JAQOSP010000101">
    <property type="protein sequence ID" value="MDJ1170824.1"/>
    <property type="molecule type" value="Genomic_DNA"/>
</dbReference>
<organism evidence="1 2">
    <name type="scientific">Roseofilum acuticapitatum BLCC-M154</name>
    <dbReference type="NCBI Taxonomy" id="3022444"/>
    <lineage>
        <taxon>Bacteria</taxon>
        <taxon>Bacillati</taxon>
        <taxon>Cyanobacteriota</taxon>
        <taxon>Cyanophyceae</taxon>
        <taxon>Desertifilales</taxon>
        <taxon>Desertifilaceae</taxon>
        <taxon>Roseofilum</taxon>
        <taxon>Roseofilum acuticapitatum</taxon>
    </lineage>
</organism>
<evidence type="ECO:0000313" key="1">
    <source>
        <dbReference type="EMBL" id="MDJ1170824.1"/>
    </source>
</evidence>
<reference evidence="1 2" key="1">
    <citation type="submission" date="2023-01" db="EMBL/GenBank/DDBJ databases">
        <title>Novel diversity within Roseofilum (Cyanobacteria; Desertifilaceae) from marine benthic mats with descriptions of four novel species.</title>
        <authorList>
            <person name="Wang Y."/>
            <person name="Berthold D.E."/>
            <person name="Hu J."/>
            <person name="Lefler F.W."/>
            <person name="Laughinghouse H.D. IV."/>
        </authorList>
    </citation>
    <scope>NUCLEOTIDE SEQUENCE [LARGE SCALE GENOMIC DNA]</scope>
    <source>
        <strain evidence="1 2">BLCC-M154</strain>
    </source>
</reference>
<name>A0ABT7AWM1_9CYAN</name>
<evidence type="ECO:0000313" key="2">
    <source>
        <dbReference type="Proteomes" id="UP001235303"/>
    </source>
</evidence>
<dbReference type="Proteomes" id="UP001235303">
    <property type="component" value="Unassembled WGS sequence"/>
</dbReference>
<comment type="caution">
    <text evidence="1">The sequence shown here is derived from an EMBL/GenBank/DDBJ whole genome shotgun (WGS) entry which is preliminary data.</text>
</comment>
<proteinExistence type="predicted"/>